<gene>
    <name evidence="1" type="ORF">IAA45_08480</name>
</gene>
<proteinExistence type="predicted"/>
<dbReference type="AlphaFoldDB" id="A0A9D1WIA6"/>
<organism evidence="1 2">
    <name type="scientific">Candidatus Blautia gallistercoris</name>
    <dbReference type="NCBI Taxonomy" id="2838490"/>
    <lineage>
        <taxon>Bacteria</taxon>
        <taxon>Bacillati</taxon>
        <taxon>Bacillota</taxon>
        <taxon>Clostridia</taxon>
        <taxon>Lachnospirales</taxon>
        <taxon>Lachnospiraceae</taxon>
        <taxon>Blautia</taxon>
    </lineage>
</organism>
<evidence type="ECO:0000313" key="1">
    <source>
        <dbReference type="EMBL" id="HIX59735.1"/>
    </source>
</evidence>
<sequence>MAETFTREYDVYCPRTRKKAHHTLQYAKATCTRVPDTLLHFHCGLEGQCKDCEKDYED</sequence>
<accession>A0A9D1WIA6</accession>
<protein>
    <submittedName>
        <fullName evidence="1">Uncharacterized protein</fullName>
    </submittedName>
</protein>
<dbReference type="EMBL" id="DXEX01000183">
    <property type="protein sequence ID" value="HIX59735.1"/>
    <property type="molecule type" value="Genomic_DNA"/>
</dbReference>
<reference evidence="1" key="1">
    <citation type="journal article" date="2021" name="PeerJ">
        <title>Extensive microbial diversity within the chicken gut microbiome revealed by metagenomics and culture.</title>
        <authorList>
            <person name="Gilroy R."/>
            <person name="Ravi A."/>
            <person name="Getino M."/>
            <person name="Pursley I."/>
            <person name="Horton D.L."/>
            <person name="Alikhan N.F."/>
            <person name="Baker D."/>
            <person name="Gharbi K."/>
            <person name="Hall N."/>
            <person name="Watson M."/>
            <person name="Adriaenssens E.M."/>
            <person name="Foster-Nyarko E."/>
            <person name="Jarju S."/>
            <person name="Secka A."/>
            <person name="Antonio M."/>
            <person name="Oren A."/>
            <person name="Chaudhuri R.R."/>
            <person name="La Ragione R."/>
            <person name="Hildebrand F."/>
            <person name="Pallen M.J."/>
        </authorList>
    </citation>
    <scope>NUCLEOTIDE SEQUENCE</scope>
    <source>
        <strain evidence="1">ChiSjej1B19-8411</strain>
    </source>
</reference>
<dbReference type="Proteomes" id="UP000886817">
    <property type="component" value="Unassembled WGS sequence"/>
</dbReference>
<name>A0A9D1WIA6_9FIRM</name>
<evidence type="ECO:0000313" key="2">
    <source>
        <dbReference type="Proteomes" id="UP000886817"/>
    </source>
</evidence>
<comment type="caution">
    <text evidence="1">The sequence shown here is derived from an EMBL/GenBank/DDBJ whole genome shotgun (WGS) entry which is preliminary data.</text>
</comment>
<reference evidence="1" key="2">
    <citation type="submission" date="2021-04" db="EMBL/GenBank/DDBJ databases">
        <authorList>
            <person name="Gilroy R."/>
        </authorList>
    </citation>
    <scope>NUCLEOTIDE SEQUENCE</scope>
    <source>
        <strain evidence="1">ChiSjej1B19-8411</strain>
    </source>
</reference>